<keyword evidence="3" id="KW-1185">Reference proteome</keyword>
<dbReference type="RefSeq" id="WP_338239375.1">
    <property type="nucleotide sequence ID" value="NZ_BQKE01000005.1"/>
</dbReference>
<dbReference type="EMBL" id="BQKE01000005">
    <property type="protein sequence ID" value="GJM64303.1"/>
    <property type="molecule type" value="Genomic_DNA"/>
</dbReference>
<accession>A0AAN5APX8</accession>
<dbReference type="InterPro" id="IPR036291">
    <property type="entry name" value="NAD(P)-bd_dom_sf"/>
</dbReference>
<dbReference type="Pfam" id="PF05368">
    <property type="entry name" value="NmrA"/>
    <property type="match status" value="1"/>
</dbReference>
<dbReference type="Proteomes" id="UP001310022">
    <property type="component" value="Unassembled WGS sequence"/>
</dbReference>
<sequence length="292" mass="33226">MSNILVTGATGNIGFEVIRHLMKIKGDDTIIAGVRNIGQAKAKFEVFPSLRFTHFDFEQQDTFDKALENIDRIFLLRPPHISDIKTYYKPLIDKIASKGIREVCFLSVQGAERSKAIPHHKIEQLLIESKLDYIFLRPSYFMQNLTTVLRRDIQNKGEIVLPAGNAVFNWVDVENIGEVAALLLTNFEDYSGQAIELTGNENESFQTVAALISQFGGKEVRFKNVNPFRFYQIKSRAGMESGMILVMILLHFLPRFQKPPRISGFYKKITGKNPTNLETFIKRESSLFCGNN</sequence>
<evidence type="ECO:0000313" key="3">
    <source>
        <dbReference type="Proteomes" id="UP001310022"/>
    </source>
</evidence>
<dbReference type="SUPFAM" id="SSF51735">
    <property type="entry name" value="NAD(P)-binding Rossmann-fold domains"/>
    <property type="match status" value="1"/>
</dbReference>
<gene>
    <name evidence="2" type="ORF">PEDI_48550</name>
</gene>
<name>A0AAN5APX8_9BACT</name>
<dbReference type="Gene3D" id="3.40.50.720">
    <property type="entry name" value="NAD(P)-binding Rossmann-like Domain"/>
    <property type="match status" value="1"/>
</dbReference>
<protein>
    <submittedName>
        <fullName evidence="2">NAD(P)-dependent oxidoreductase</fullName>
    </submittedName>
</protein>
<evidence type="ECO:0000313" key="2">
    <source>
        <dbReference type="EMBL" id="GJM64303.1"/>
    </source>
</evidence>
<dbReference type="Gene3D" id="3.90.25.10">
    <property type="entry name" value="UDP-galactose 4-epimerase, domain 1"/>
    <property type="match status" value="1"/>
</dbReference>
<evidence type="ECO:0000259" key="1">
    <source>
        <dbReference type="Pfam" id="PF05368"/>
    </source>
</evidence>
<reference evidence="2 3" key="1">
    <citation type="submission" date="2021-12" db="EMBL/GenBank/DDBJ databases">
        <title>Genome sequencing of bacteria with rrn-lacking chromosome and rrn-plasmid.</title>
        <authorList>
            <person name="Anda M."/>
            <person name="Iwasaki W."/>
        </authorList>
    </citation>
    <scope>NUCLEOTIDE SEQUENCE [LARGE SCALE GENOMIC DNA]</scope>
    <source>
        <strain evidence="2 3">NBRC 15940</strain>
    </source>
</reference>
<feature type="domain" description="NmrA-like" evidence="1">
    <location>
        <begin position="2"/>
        <end position="233"/>
    </location>
</feature>
<dbReference type="AlphaFoldDB" id="A0AAN5APX8"/>
<dbReference type="PANTHER" id="PTHR43162:SF1">
    <property type="entry name" value="PRESTALK A DIFFERENTIATION PROTEIN A"/>
    <property type="match status" value="1"/>
</dbReference>
<organism evidence="2 3">
    <name type="scientific">Persicobacter diffluens</name>
    <dbReference type="NCBI Taxonomy" id="981"/>
    <lineage>
        <taxon>Bacteria</taxon>
        <taxon>Pseudomonadati</taxon>
        <taxon>Bacteroidota</taxon>
        <taxon>Cytophagia</taxon>
        <taxon>Cytophagales</taxon>
        <taxon>Persicobacteraceae</taxon>
        <taxon>Persicobacter</taxon>
    </lineage>
</organism>
<dbReference type="InterPro" id="IPR008030">
    <property type="entry name" value="NmrA-like"/>
</dbReference>
<proteinExistence type="predicted"/>
<dbReference type="InterPro" id="IPR051604">
    <property type="entry name" value="Ergot_Alk_Oxidoreductase"/>
</dbReference>
<comment type="caution">
    <text evidence="2">The sequence shown here is derived from an EMBL/GenBank/DDBJ whole genome shotgun (WGS) entry which is preliminary data.</text>
</comment>
<dbReference type="PANTHER" id="PTHR43162">
    <property type="match status" value="1"/>
</dbReference>